<evidence type="ECO:0000313" key="3">
    <source>
        <dbReference type="EMBL" id="MDT0320233.1"/>
    </source>
</evidence>
<dbReference type="SUPFAM" id="SSF47413">
    <property type="entry name" value="lambda repressor-like DNA-binding domains"/>
    <property type="match status" value="1"/>
</dbReference>
<protein>
    <submittedName>
        <fullName evidence="3">Helix-turn-helix transcriptional regulator</fullName>
    </submittedName>
</protein>
<dbReference type="RefSeq" id="WP_311600002.1">
    <property type="nucleotide sequence ID" value="NZ_JAVREM010000022.1"/>
</dbReference>
<reference evidence="4" key="1">
    <citation type="submission" date="2023-07" db="EMBL/GenBank/DDBJ databases">
        <title>30 novel species of actinomycetes from the DSMZ collection.</title>
        <authorList>
            <person name="Nouioui I."/>
        </authorList>
    </citation>
    <scope>NUCLEOTIDE SEQUENCE [LARGE SCALE GENOMIC DNA]</scope>
    <source>
        <strain evidence="4">DSM 44918</strain>
    </source>
</reference>
<keyword evidence="4" id="KW-1185">Reference proteome</keyword>
<dbReference type="Pfam" id="PF13560">
    <property type="entry name" value="HTH_31"/>
    <property type="match status" value="1"/>
</dbReference>
<dbReference type="EMBL" id="JAVREM010000022">
    <property type="protein sequence ID" value="MDT0320233.1"/>
    <property type="molecule type" value="Genomic_DNA"/>
</dbReference>
<dbReference type="SMART" id="SM00530">
    <property type="entry name" value="HTH_XRE"/>
    <property type="match status" value="1"/>
</dbReference>
<evidence type="ECO:0000313" key="4">
    <source>
        <dbReference type="Proteomes" id="UP001183420"/>
    </source>
</evidence>
<dbReference type="Proteomes" id="UP001183420">
    <property type="component" value="Unassembled WGS sequence"/>
</dbReference>
<dbReference type="InterPro" id="IPR001387">
    <property type="entry name" value="Cro/C1-type_HTH"/>
</dbReference>
<feature type="transmembrane region" description="Helical" evidence="1">
    <location>
        <begin position="108"/>
        <end position="127"/>
    </location>
</feature>
<dbReference type="Gene3D" id="1.10.260.40">
    <property type="entry name" value="lambda repressor-like DNA-binding domains"/>
    <property type="match status" value="1"/>
</dbReference>
<dbReference type="CDD" id="cd00093">
    <property type="entry name" value="HTH_XRE"/>
    <property type="match status" value="1"/>
</dbReference>
<sequence>MGRPERPLDPATGPIARFAAGLRELRHAAGSPSYRELARRCNYSVTTLSDAAGGRRLPTLEVTLAFVEACGGDTEEWRQAWWLASRRRRPAALPPPPLPRRRRYGARTIGLAFLTGALLGAGAAVALPRGNGTNG</sequence>
<evidence type="ECO:0000259" key="2">
    <source>
        <dbReference type="SMART" id="SM00530"/>
    </source>
</evidence>
<proteinExistence type="predicted"/>
<accession>A0ABU2LT45</accession>
<keyword evidence="1" id="KW-0472">Membrane</keyword>
<comment type="caution">
    <text evidence="3">The sequence shown here is derived from an EMBL/GenBank/DDBJ whole genome shotgun (WGS) entry which is preliminary data.</text>
</comment>
<feature type="domain" description="HTH cro/C1-type" evidence="2">
    <location>
        <begin position="21"/>
        <end position="77"/>
    </location>
</feature>
<dbReference type="InterPro" id="IPR010982">
    <property type="entry name" value="Lambda_DNA-bd_dom_sf"/>
</dbReference>
<keyword evidence="1" id="KW-1133">Transmembrane helix</keyword>
<keyword evidence="1" id="KW-0812">Transmembrane</keyword>
<name>A0ABU2LT45_9ACTN</name>
<evidence type="ECO:0000256" key="1">
    <source>
        <dbReference type="SAM" id="Phobius"/>
    </source>
</evidence>
<organism evidence="3 4">
    <name type="scientific">Streptomyces millisiae</name>
    <dbReference type="NCBI Taxonomy" id="3075542"/>
    <lineage>
        <taxon>Bacteria</taxon>
        <taxon>Bacillati</taxon>
        <taxon>Actinomycetota</taxon>
        <taxon>Actinomycetes</taxon>
        <taxon>Kitasatosporales</taxon>
        <taxon>Streptomycetaceae</taxon>
        <taxon>Streptomyces</taxon>
    </lineage>
</organism>
<gene>
    <name evidence="3" type="ORF">RNC47_18010</name>
</gene>